<keyword evidence="4 6" id="KW-0472">Membrane</keyword>
<feature type="transmembrane region" description="Helical" evidence="6">
    <location>
        <begin position="128"/>
        <end position="151"/>
    </location>
</feature>
<dbReference type="EMBL" id="VXIT01000010">
    <property type="protein sequence ID" value="KAA6409627.1"/>
    <property type="molecule type" value="Genomic_DNA"/>
</dbReference>
<evidence type="ECO:0000313" key="9">
    <source>
        <dbReference type="Proteomes" id="UP000324767"/>
    </source>
</evidence>
<feature type="transmembrane region" description="Helical" evidence="6">
    <location>
        <begin position="247"/>
        <end position="269"/>
    </location>
</feature>
<gene>
    <name evidence="8" type="ORF">FRX48_06239</name>
</gene>
<protein>
    <recommendedName>
        <fullName evidence="7">Rhodopsin domain-containing protein</fullName>
    </recommendedName>
</protein>
<dbReference type="OrthoDB" id="5421689at2759"/>
<name>A0A5M8PJR7_9LECA</name>
<evidence type="ECO:0000259" key="7">
    <source>
        <dbReference type="Pfam" id="PF20684"/>
    </source>
</evidence>
<dbReference type="Pfam" id="PF20684">
    <property type="entry name" value="Fung_rhodopsin"/>
    <property type="match status" value="1"/>
</dbReference>
<feature type="domain" description="Rhodopsin" evidence="7">
    <location>
        <begin position="36"/>
        <end position="268"/>
    </location>
</feature>
<comment type="caution">
    <text evidence="8">The sequence shown here is derived from an EMBL/GenBank/DDBJ whole genome shotgun (WGS) entry which is preliminary data.</text>
</comment>
<dbReference type="InterPro" id="IPR052337">
    <property type="entry name" value="SAT4-like"/>
</dbReference>
<evidence type="ECO:0000256" key="2">
    <source>
        <dbReference type="ARBA" id="ARBA00022692"/>
    </source>
</evidence>
<feature type="transmembrane region" description="Helical" evidence="6">
    <location>
        <begin position="50"/>
        <end position="71"/>
    </location>
</feature>
<evidence type="ECO:0000313" key="8">
    <source>
        <dbReference type="EMBL" id="KAA6409627.1"/>
    </source>
</evidence>
<keyword evidence="2 6" id="KW-0812">Transmembrane</keyword>
<evidence type="ECO:0000256" key="4">
    <source>
        <dbReference type="ARBA" id="ARBA00023136"/>
    </source>
</evidence>
<keyword evidence="3 6" id="KW-1133">Transmembrane helix</keyword>
<accession>A0A5M8PJR7</accession>
<comment type="subcellular location">
    <subcellularLocation>
        <location evidence="1">Membrane</location>
        <topology evidence="1">Multi-pass membrane protein</topology>
    </subcellularLocation>
</comment>
<organism evidence="8 9">
    <name type="scientific">Lasallia pustulata</name>
    <dbReference type="NCBI Taxonomy" id="136370"/>
    <lineage>
        <taxon>Eukaryota</taxon>
        <taxon>Fungi</taxon>
        <taxon>Dikarya</taxon>
        <taxon>Ascomycota</taxon>
        <taxon>Pezizomycotina</taxon>
        <taxon>Lecanoromycetes</taxon>
        <taxon>OSLEUM clade</taxon>
        <taxon>Umbilicariomycetidae</taxon>
        <taxon>Umbilicariales</taxon>
        <taxon>Umbilicariaceae</taxon>
        <taxon>Lasallia</taxon>
    </lineage>
</organism>
<feature type="transmembrane region" description="Helical" evidence="6">
    <location>
        <begin position="207"/>
        <end position="227"/>
    </location>
</feature>
<dbReference type="PANTHER" id="PTHR33048:SF57">
    <property type="entry name" value="INTEGRAL MEMBRANE PROTEIN-RELATED"/>
    <property type="match status" value="1"/>
</dbReference>
<dbReference type="PANTHER" id="PTHR33048">
    <property type="entry name" value="PTH11-LIKE INTEGRAL MEMBRANE PROTEIN (AFU_ORTHOLOGUE AFUA_5G11245)"/>
    <property type="match status" value="1"/>
</dbReference>
<feature type="transmembrane region" description="Helical" evidence="6">
    <location>
        <begin position="12"/>
        <end position="38"/>
    </location>
</feature>
<dbReference type="GO" id="GO:0016020">
    <property type="term" value="C:membrane"/>
    <property type="evidence" value="ECO:0007669"/>
    <property type="project" value="UniProtKB-SubCell"/>
</dbReference>
<proteinExistence type="inferred from homology"/>
<sequence>MPFLSSRDKANTGLITIIFGWTFTALAALALALMAWAHRLRQTSLGADDSILVAAFIAAVILVLQITWAIVDEGLDRHISEVSRTQLALIARSLLANQTLWGLVNTLVRVSALLFTKRIFGCEAWIHSAIWGLVIISVLYGVAIVLEIFLICRPLAATWDSDISGDCGDQTTSYVVLEIVGLFIGLAILILPLTALSKVQIPWRSKVRGGCVLSSGTVVMIITGLRIQALHITNSSDFTYSKGYIGLLSVLGGLLGGMTCCVPSLLTVAQCSPIQTLKRHWVLLTTYLKTRFPDASALRRFAVAFRRSAWQYCFRGRNSYSGTQRTERNDQFQRLTDDDKPVKAESDCTV</sequence>
<evidence type="ECO:0000256" key="3">
    <source>
        <dbReference type="ARBA" id="ARBA00022989"/>
    </source>
</evidence>
<feature type="transmembrane region" description="Helical" evidence="6">
    <location>
        <begin position="171"/>
        <end position="195"/>
    </location>
</feature>
<comment type="similarity">
    <text evidence="5">Belongs to the SAT4 family.</text>
</comment>
<evidence type="ECO:0000256" key="1">
    <source>
        <dbReference type="ARBA" id="ARBA00004141"/>
    </source>
</evidence>
<dbReference type="Proteomes" id="UP000324767">
    <property type="component" value="Unassembled WGS sequence"/>
</dbReference>
<dbReference type="AlphaFoldDB" id="A0A5M8PJR7"/>
<evidence type="ECO:0000256" key="5">
    <source>
        <dbReference type="ARBA" id="ARBA00038359"/>
    </source>
</evidence>
<reference evidence="8 9" key="1">
    <citation type="submission" date="2019-09" db="EMBL/GenBank/DDBJ databases">
        <title>The hologenome of the rock-dwelling lichen Lasallia pustulata.</title>
        <authorList>
            <person name="Greshake Tzovaras B."/>
            <person name="Segers F."/>
            <person name="Bicker A."/>
            <person name="Dal Grande F."/>
            <person name="Otte J."/>
            <person name="Hankeln T."/>
            <person name="Schmitt I."/>
            <person name="Ebersberger I."/>
        </authorList>
    </citation>
    <scope>NUCLEOTIDE SEQUENCE [LARGE SCALE GENOMIC DNA]</scope>
    <source>
        <strain evidence="8">A1-1</strain>
    </source>
</reference>
<dbReference type="InterPro" id="IPR049326">
    <property type="entry name" value="Rhodopsin_dom_fungi"/>
</dbReference>
<evidence type="ECO:0000256" key="6">
    <source>
        <dbReference type="SAM" id="Phobius"/>
    </source>
</evidence>